<dbReference type="InterPro" id="IPR016181">
    <property type="entry name" value="Acyl_CoA_acyltransferase"/>
</dbReference>
<dbReference type="EMBL" id="JBBXJM010000004">
    <property type="protein sequence ID" value="KAL1408908.1"/>
    <property type="molecule type" value="Genomic_DNA"/>
</dbReference>
<keyword evidence="6" id="KW-1185">Reference proteome</keyword>
<proteinExistence type="inferred from homology"/>
<dbReference type="PROSITE" id="PS51186">
    <property type="entry name" value="GNAT"/>
    <property type="match status" value="1"/>
</dbReference>
<dbReference type="Proteomes" id="UP001565368">
    <property type="component" value="Unassembled WGS sequence"/>
</dbReference>
<comment type="caution">
    <text evidence="5">The sequence shown here is derived from an EMBL/GenBank/DDBJ whole genome shotgun (WGS) entry which is preliminary data.</text>
</comment>
<evidence type="ECO:0000313" key="5">
    <source>
        <dbReference type="EMBL" id="KAL1408908.1"/>
    </source>
</evidence>
<dbReference type="PANTHER" id="PTHR13256">
    <property type="entry name" value="N-ACETYLTRANSFERASE 9"/>
    <property type="match status" value="1"/>
</dbReference>
<feature type="domain" description="N-acetyltransferase" evidence="4">
    <location>
        <begin position="1"/>
        <end position="158"/>
    </location>
</feature>
<evidence type="ECO:0000256" key="3">
    <source>
        <dbReference type="ARBA" id="ARBA00023315"/>
    </source>
</evidence>
<name>A0ABR3Q2E2_9TREE</name>
<dbReference type="InterPro" id="IPR039135">
    <property type="entry name" value="NAT9-like"/>
</dbReference>
<dbReference type="GeneID" id="95986765"/>
<evidence type="ECO:0000256" key="2">
    <source>
        <dbReference type="ARBA" id="ARBA00022679"/>
    </source>
</evidence>
<organism evidence="5 6">
    <name type="scientific">Vanrija albida</name>
    <dbReference type="NCBI Taxonomy" id="181172"/>
    <lineage>
        <taxon>Eukaryota</taxon>
        <taxon>Fungi</taxon>
        <taxon>Dikarya</taxon>
        <taxon>Basidiomycota</taxon>
        <taxon>Agaricomycotina</taxon>
        <taxon>Tremellomycetes</taxon>
        <taxon>Trichosporonales</taxon>
        <taxon>Trichosporonaceae</taxon>
        <taxon>Vanrija</taxon>
    </lineage>
</organism>
<sequence>MKSPELLELTASEPLTFEEELDMQRKWQQDDDKLTFILLARPSDLPAATTPVVPPSELARCQMIGDVNLFLPNGPQEDVECEIMIAEADFRRKGLAYEALRLFLTYAMHSDLRIAPANLIARIGSKNTASIGLFERLGFKTVKVVSVWDEVEMRWGWDAATEAVKGTSADWPSTLLDGRVGSYEDKS</sequence>
<gene>
    <name evidence="5" type="ORF">Q8F55_005722</name>
</gene>
<evidence type="ECO:0000256" key="1">
    <source>
        <dbReference type="ARBA" id="ARBA00009342"/>
    </source>
</evidence>
<protein>
    <recommendedName>
        <fullName evidence="4">N-acetyltransferase domain-containing protein</fullName>
    </recommendedName>
</protein>
<keyword evidence="2" id="KW-0808">Transferase</keyword>
<dbReference type="PANTHER" id="PTHR13256:SF16">
    <property type="entry name" value="ALPHA_BETA-TUBULIN-N-ACETYLTRANSFERASE 9"/>
    <property type="match status" value="1"/>
</dbReference>
<dbReference type="Pfam" id="PF13302">
    <property type="entry name" value="Acetyltransf_3"/>
    <property type="match status" value="1"/>
</dbReference>
<dbReference type="InterPro" id="IPR000182">
    <property type="entry name" value="GNAT_dom"/>
</dbReference>
<dbReference type="SUPFAM" id="SSF55729">
    <property type="entry name" value="Acyl-CoA N-acyltransferases (Nat)"/>
    <property type="match status" value="1"/>
</dbReference>
<accession>A0ABR3Q2E2</accession>
<evidence type="ECO:0000313" key="6">
    <source>
        <dbReference type="Proteomes" id="UP001565368"/>
    </source>
</evidence>
<dbReference type="RefSeq" id="XP_069208852.1">
    <property type="nucleotide sequence ID" value="XM_069354210.1"/>
</dbReference>
<reference evidence="5 6" key="1">
    <citation type="submission" date="2023-08" db="EMBL/GenBank/DDBJ databases">
        <title>Annotated Genome Sequence of Vanrija albida AlHP1.</title>
        <authorList>
            <person name="Herzog R."/>
        </authorList>
    </citation>
    <scope>NUCLEOTIDE SEQUENCE [LARGE SCALE GENOMIC DNA]</scope>
    <source>
        <strain evidence="5 6">AlHP1</strain>
    </source>
</reference>
<comment type="similarity">
    <text evidence="1">Belongs to the acetyltransferase family. GNAT subfamily.</text>
</comment>
<dbReference type="Gene3D" id="3.40.630.30">
    <property type="match status" value="1"/>
</dbReference>
<keyword evidence="3" id="KW-0012">Acyltransferase</keyword>
<evidence type="ECO:0000259" key="4">
    <source>
        <dbReference type="PROSITE" id="PS51186"/>
    </source>
</evidence>